<organism evidence="1 2">
    <name type="scientific">Vibrio cholerae</name>
    <dbReference type="NCBI Taxonomy" id="666"/>
    <lineage>
        <taxon>Bacteria</taxon>
        <taxon>Pseudomonadati</taxon>
        <taxon>Pseudomonadota</taxon>
        <taxon>Gammaproteobacteria</taxon>
        <taxon>Vibrionales</taxon>
        <taxon>Vibrionaceae</taxon>
        <taxon>Vibrio</taxon>
    </lineage>
</organism>
<protein>
    <submittedName>
        <fullName evidence="1">Uncharacterized protein</fullName>
    </submittedName>
</protein>
<dbReference type="EMBL" id="VUAA01000027">
    <property type="protein sequence ID" value="KAA1253137.1"/>
    <property type="molecule type" value="Genomic_DNA"/>
</dbReference>
<sequence>MSNKPLLRSDLETKYIAVNKQGEYKIYDNQSDCPVNQDSIVTPINRHTRARTSSVEMLAKILAETEGHKEIVTDLPQEHFGVCLDYLFFKHPEVFETTEPAKQEAFWNTQRMRRKTIVESVEAYYHHAN</sequence>
<evidence type="ECO:0000313" key="1">
    <source>
        <dbReference type="EMBL" id="KAA1253137.1"/>
    </source>
</evidence>
<proteinExistence type="predicted"/>
<gene>
    <name evidence="1" type="ORF">F0M16_19055</name>
</gene>
<dbReference type="AlphaFoldDB" id="A0A5B1BWM4"/>
<accession>A0A5B1BWM4</accession>
<comment type="caution">
    <text evidence="1">The sequence shown here is derived from an EMBL/GenBank/DDBJ whole genome shotgun (WGS) entry which is preliminary data.</text>
</comment>
<dbReference type="Proteomes" id="UP000323225">
    <property type="component" value="Unassembled WGS sequence"/>
</dbReference>
<evidence type="ECO:0000313" key="2">
    <source>
        <dbReference type="Proteomes" id="UP000323225"/>
    </source>
</evidence>
<reference evidence="1 2" key="1">
    <citation type="submission" date="2019-09" db="EMBL/GenBank/DDBJ databases">
        <authorList>
            <person name="Kritzky A."/>
            <person name="Schelkanova E.Y."/>
            <person name="Alkhova Z.V."/>
            <person name="Smirnova N.I."/>
        </authorList>
    </citation>
    <scope>NUCLEOTIDE SEQUENCE [LARGE SCALE GENOMIC DNA]</scope>
    <source>
        <strain evidence="1 2">M1526</strain>
    </source>
</reference>
<name>A0A5B1BWM4_VIBCL</name>